<organism evidence="10 11">
    <name type="scientific">Salinirubellus salinus</name>
    <dbReference type="NCBI Taxonomy" id="1364945"/>
    <lineage>
        <taxon>Archaea</taxon>
        <taxon>Methanobacteriati</taxon>
        <taxon>Methanobacteriota</taxon>
        <taxon>Stenosarchaea group</taxon>
        <taxon>Halobacteria</taxon>
        <taxon>Halobacteriales</taxon>
        <taxon>Natronomonadaceae</taxon>
        <taxon>Salinirubellus</taxon>
    </lineage>
</organism>
<evidence type="ECO:0000256" key="5">
    <source>
        <dbReference type="ARBA" id="ARBA00022692"/>
    </source>
</evidence>
<geneLocation type="plasmid" evidence="10 11">
    <name>unnamed1</name>
</geneLocation>
<gene>
    <name evidence="10" type="ORF">N0B31_22180</name>
</gene>
<comment type="subcellular location">
    <subcellularLocation>
        <location evidence="1">Cell membrane</location>
        <topology evidence="1">Multi-pass membrane protein</topology>
    </subcellularLocation>
</comment>
<proteinExistence type="predicted"/>
<keyword evidence="11" id="KW-1185">Reference proteome</keyword>
<evidence type="ECO:0000256" key="6">
    <source>
        <dbReference type="ARBA" id="ARBA00022989"/>
    </source>
</evidence>
<accession>A0A9E7UD29</accession>
<feature type="transmembrane region" description="Helical" evidence="8">
    <location>
        <begin position="354"/>
        <end position="376"/>
    </location>
</feature>
<keyword evidence="5 8" id="KW-0812">Transmembrane</keyword>
<evidence type="ECO:0000256" key="3">
    <source>
        <dbReference type="ARBA" id="ARBA00022676"/>
    </source>
</evidence>
<evidence type="ECO:0000259" key="9">
    <source>
        <dbReference type="Pfam" id="PF13231"/>
    </source>
</evidence>
<feature type="transmembrane region" description="Helical" evidence="8">
    <location>
        <begin position="397"/>
        <end position="416"/>
    </location>
</feature>
<dbReference type="EC" id="2.4.-.-" evidence="10"/>
<dbReference type="GO" id="GO:0010041">
    <property type="term" value="P:response to iron(III) ion"/>
    <property type="evidence" value="ECO:0007669"/>
    <property type="project" value="TreeGrafter"/>
</dbReference>
<evidence type="ECO:0000313" key="10">
    <source>
        <dbReference type="EMBL" id="UWM56957.1"/>
    </source>
</evidence>
<feature type="transmembrane region" description="Helical" evidence="8">
    <location>
        <begin position="214"/>
        <end position="234"/>
    </location>
</feature>
<reference evidence="10" key="1">
    <citation type="submission" date="2022-09" db="EMBL/GenBank/DDBJ databases">
        <title>Diverse halophilic archaea isolated from saline environments.</title>
        <authorList>
            <person name="Cui H.-L."/>
        </authorList>
    </citation>
    <scope>NUCLEOTIDE SEQUENCE</scope>
    <source>
        <strain evidence="10">ZS-35-S2</strain>
        <plasmid evidence="10">unnamed1</plasmid>
    </source>
</reference>
<evidence type="ECO:0000256" key="4">
    <source>
        <dbReference type="ARBA" id="ARBA00022679"/>
    </source>
</evidence>
<dbReference type="InterPro" id="IPR038731">
    <property type="entry name" value="RgtA/B/C-like"/>
</dbReference>
<keyword evidence="7 8" id="KW-0472">Membrane</keyword>
<dbReference type="Pfam" id="PF13231">
    <property type="entry name" value="PMT_2"/>
    <property type="match status" value="1"/>
</dbReference>
<sequence>MYLPGLGGYPLRGWDEAIYATAARYALERGDYLVPHLYWLASNGEIVYEPFLEKPPLSMWLMTLSMGVFGPSEFAARLPQALAATAVAPVLYLGTRSLLGRRRATIAGGLWLTTTFVATGNNAARFGGTDALHTLFGTVFVFTVWRLVSTQSVTEANGGLSRPHHRPRAAFWAVGVAAGITLLIKGFAAGSFVIAVLPLALVRWHVFARHWQATLELIGITISIAVPWVLLAYLRYGETLVNELIREQVLARATGDLVETSFETTFAFMRFPYFRELPAQFDPWIYFLFPAVIWSIWYGVYRGDDSRVTTDGWLLWWGVSTVGVFVLTGNHGWYLLPAFVPGALLVAGLFDDALAGRLGALAGVAAGATLLLLYSFRLAGISPVASAKPAIPVTDGVPFVVLTALGTAAVCLYGAYTHTDSVLTAPAAAQGVLNSRLSRVLLGLVLVVGGVAVVGTSANTAGASYNEQGAFALALNEQLDSGEPVYLTPTATEQLALFTFGFYIDAPLATTPETPPDDGYLVAVEPAPDTVTPPAVAGGAEAAVAVAVELPDGRVLVAYDLGAVSRSP</sequence>
<keyword evidence="2" id="KW-1003">Cell membrane</keyword>
<dbReference type="PANTHER" id="PTHR33908:SF3">
    <property type="entry name" value="UNDECAPRENYL PHOSPHATE-ALPHA-4-AMINO-4-DEOXY-L-ARABINOSE ARABINOSYL TRANSFERASE"/>
    <property type="match status" value="1"/>
</dbReference>
<evidence type="ECO:0000313" key="11">
    <source>
        <dbReference type="Proteomes" id="UP001057580"/>
    </source>
</evidence>
<keyword evidence="6 8" id="KW-1133">Transmembrane helix</keyword>
<evidence type="ECO:0000256" key="8">
    <source>
        <dbReference type="SAM" id="Phobius"/>
    </source>
</evidence>
<dbReference type="GO" id="GO:0008610">
    <property type="term" value="P:lipid biosynthetic process"/>
    <property type="evidence" value="ECO:0007669"/>
    <property type="project" value="UniProtKB-ARBA"/>
</dbReference>
<keyword evidence="3 10" id="KW-0328">Glycosyltransferase</keyword>
<dbReference type="EMBL" id="CP104004">
    <property type="protein sequence ID" value="UWM56957.1"/>
    <property type="molecule type" value="Genomic_DNA"/>
</dbReference>
<dbReference type="InterPro" id="IPR050297">
    <property type="entry name" value="LipidA_mod_glycosyltrf_83"/>
</dbReference>
<feature type="transmembrane region" description="Helical" evidence="8">
    <location>
        <begin position="284"/>
        <end position="301"/>
    </location>
</feature>
<dbReference type="Proteomes" id="UP001057580">
    <property type="component" value="Plasmid unnamed1"/>
</dbReference>
<evidence type="ECO:0000256" key="1">
    <source>
        <dbReference type="ARBA" id="ARBA00004651"/>
    </source>
</evidence>
<feature type="transmembrane region" description="Helical" evidence="8">
    <location>
        <begin position="436"/>
        <end position="455"/>
    </location>
</feature>
<feature type="domain" description="Glycosyltransferase RgtA/B/C/D-like" evidence="9">
    <location>
        <begin position="54"/>
        <end position="227"/>
    </location>
</feature>
<dbReference type="GO" id="GO:0016763">
    <property type="term" value="F:pentosyltransferase activity"/>
    <property type="evidence" value="ECO:0007669"/>
    <property type="project" value="TreeGrafter"/>
</dbReference>
<dbReference type="KEGG" id="ssai:N0B31_22180"/>
<feature type="transmembrane region" description="Helical" evidence="8">
    <location>
        <begin position="313"/>
        <end position="334"/>
    </location>
</feature>
<evidence type="ECO:0000256" key="7">
    <source>
        <dbReference type="ARBA" id="ARBA00023136"/>
    </source>
</evidence>
<protein>
    <submittedName>
        <fullName evidence="10">Glycosyltransferase family 39 protein</fullName>
        <ecNumber evidence="10">2.4.-.-</ecNumber>
    </submittedName>
</protein>
<dbReference type="GO" id="GO:0005886">
    <property type="term" value="C:plasma membrane"/>
    <property type="evidence" value="ECO:0007669"/>
    <property type="project" value="UniProtKB-SubCell"/>
</dbReference>
<dbReference type="AlphaFoldDB" id="A0A9E7UD29"/>
<feature type="transmembrane region" description="Helical" evidence="8">
    <location>
        <begin position="169"/>
        <end position="202"/>
    </location>
</feature>
<keyword evidence="4 10" id="KW-0808">Transferase</keyword>
<evidence type="ECO:0000256" key="2">
    <source>
        <dbReference type="ARBA" id="ARBA00022475"/>
    </source>
</evidence>
<dbReference type="PANTHER" id="PTHR33908">
    <property type="entry name" value="MANNOSYLTRANSFERASE YKCB-RELATED"/>
    <property type="match status" value="1"/>
</dbReference>
<name>A0A9E7UD29_9EURY</name>
<keyword evidence="10" id="KW-0614">Plasmid</keyword>